<reference evidence="3 4" key="1">
    <citation type="submission" date="2023-01" db="EMBL/GenBank/DDBJ databases">
        <authorList>
            <person name="Whitehead M."/>
        </authorList>
    </citation>
    <scope>NUCLEOTIDE SEQUENCE [LARGE SCALE GENOMIC DNA]</scope>
</reference>
<proteinExistence type="predicted"/>
<feature type="signal peptide" evidence="2">
    <location>
        <begin position="1"/>
        <end position="15"/>
    </location>
</feature>
<sequence length="146" mass="16394">MGLWPMFCFPARTGCYVLCPSACCCRPSCSGLRDFMVRYRKCSRLPAWRPPMSPNGRGKNRKRAKSVEGLLETTAEPDPRVQVQAQMKKAKSLEEYLDTCEEDAEDSCSVSASVSDSVKKKNFVDKCINKMKSFITNTKKTSTDSK</sequence>
<dbReference type="EMBL" id="CARXXK010000004">
    <property type="protein sequence ID" value="CAI6366599.1"/>
    <property type="molecule type" value="Genomic_DNA"/>
</dbReference>
<dbReference type="Proteomes" id="UP001160148">
    <property type="component" value="Unassembled WGS sequence"/>
</dbReference>
<evidence type="ECO:0000256" key="2">
    <source>
        <dbReference type="SAM" id="SignalP"/>
    </source>
</evidence>
<feature type="chain" id="PRO_5043639804" evidence="2">
    <location>
        <begin position="16"/>
        <end position="146"/>
    </location>
</feature>
<gene>
    <name evidence="3" type="ORF">MEUPH1_LOCUS21167</name>
</gene>
<evidence type="ECO:0000256" key="1">
    <source>
        <dbReference type="SAM" id="MobiDB-lite"/>
    </source>
</evidence>
<accession>A0AAV0XDN8</accession>
<dbReference type="AlphaFoldDB" id="A0AAV0XDN8"/>
<name>A0AAV0XDN8_9HEMI</name>
<comment type="caution">
    <text evidence="3">The sequence shown here is derived from an EMBL/GenBank/DDBJ whole genome shotgun (WGS) entry which is preliminary data.</text>
</comment>
<keyword evidence="4" id="KW-1185">Reference proteome</keyword>
<evidence type="ECO:0000313" key="4">
    <source>
        <dbReference type="Proteomes" id="UP001160148"/>
    </source>
</evidence>
<evidence type="ECO:0000313" key="3">
    <source>
        <dbReference type="EMBL" id="CAI6366599.1"/>
    </source>
</evidence>
<protein>
    <submittedName>
        <fullName evidence="3">Uncharacterized protein</fullName>
    </submittedName>
</protein>
<feature type="region of interest" description="Disordered" evidence="1">
    <location>
        <begin position="50"/>
        <end position="82"/>
    </location>
</feature>
<organism evidence="3 4">
    <name type="scientific">Macrosiphum euphorbiae</name>
    <name type="common">potato aphid</name>
    <dbReference type="NCBI Taxonomy" id="13131"/>
    <lineage>
        <taxon>Eukaryota</taxon>
        <taxon>Metazoa</taxon>
        <taxon>Ecdysozoa</taxon>
        <taxon>Arthropoda</taxon>
        <taxon>Hexapoda</taxon>
        <taxon>Insecta</taxon>
        <taxon>Pterygota</taxon>
        <taxon>Neoptera</taxon>
        <taxon>Paraneoptera</taxon>
        <taxon>Hemiptera</taxon>
        <taxon>Sternorrhyncha</taxon>
        <taxon>Aphidomorpha</taxon>
        <taxon>Aphidoidea</taxon>
        <taxon>Aphididae</taxon>
        <taxon>Macrosiphini</taxon>
        <taxon>Macrosiphum</taxon>
    </lineage>
</organism>
<keyword evidence="2" id="KW-0732">Signal</keyword>